<comment type="caution">
    <text evidence="3">The sequence shown here is derived from an EMBL/GenBank/DDBJ whole genome shotgun (WGS) entry which is preliminary data.</text>
</comment>
<keyword evidence="4" id="KW-1185">Reference proteome</keyword>
<name>A0A431TWN7_9BACT</name>
<feature type="signal peptide" evidence="2">
    <location>
        <begin position="1"/>
        <end position="22"/>
    </location>
</feature>
<feature type="compositionally biased region" description="Polar residues" evidence="1">
    <location>
        <begin position="82"/>
        <end position="94"/>
    </location>
</feature>
<dbReference type="Proteomes" id="UP000282184">
    <property type="component" value="Unassembled WGS sequence"/>
</dbReference>
<evidence type="ECO:0000313" key="3">
    <source>
        <dbReference type="EMBL" id="RTQ45822.1"/>
    </source>
</evidence>
<evidence type="ECO:0000256" key="1">
    <source>
        <dbReference type="SAM" id="MobiDB-lite"/>
    </source>
</evidence>
<feature type="chain" id="PRO_5019299879" evidence="2">
    <location>
        <begin position="23"/>
        <end position="108"/>
    </location>
</feature>
<proteinExistence type="predicted"/>
<protein>
    <submittedName>
        <fullName evidence="3">Uncharacterized protein</fullName>
    </submittedName>
</protein>
<dbReference type="OrthoDB" id="884774at2"/>
<keyword evidence="2" id="KW-0732">Signal</keyword>
<dbReference type="RefSeq" id="WP_126695678.1">
    <property type="nucleotide sequence ID" value="NZ_RXOF01000018.1"/>
</dbReference>
<dbReference type="EMBL" id="RXOF01000018">
    <property type="protein sequence ID" value="RTQ45822.1"/>
    <property type="molecule type" value="Genomic_DNA"/>
</dbReference>
<accession>A0A431TWN7</accession>
<reference evidence="3 4" key="1">
    <citation type="submission" date="2018-12" db="EMBL/GenBank/DDBJ databases">
        <title>Hymenobacter gummosus sp. nov., isolated from a spring.</title>
        <authorList>
            <person name="Nie L."/>
        </authorList>
    </citation>
    <scope>NUCLEOTIDE SEQUENCE [LARGE SCALE GENOMIC DNA]</scope>
    <source>
        <strain evidence="3 4">KCTC 52166</strain>
    </source>
</reference>
<dbReference type="AlphaFoldDB" id="A0A431TWN7"/>
<evidence type="ECO:0000256" key="2">
    <source>
        <dbReference type="SAM" id="SignalP"/>
    </source>
</evidence>
<organism evidence="3 4">
    <name type="scientific">Hymenobacter gummosus</name>
    <dbReference type="NCBI Taxonomy" id="1776032"/>
    <lineage>
        <taxon>Bacteria</taxon>
        <taxon>Pseudomonadati</taxon>
        <taxon>Bacteroidota</taxon>
        <taxon>Cytophagia</taxon>
        <taxon>Cytophagales</taxon>
        <taxon>Hymenobacteraceae</taxon>
        <taxon>Hymenobacter</taxon>
    </lineage>
</organism>
<evidence type="ECO:0000313" key="4">
    <source>
        <dbReference type="Proteomes" id="UP000282184"/>
    </source>
</evidence>
<sequence>MLLRVVTAGLLLWGLATLPAAAQTDFVSHKRAARKSLKEAKKFTAPEDLRQTHLAVDKRDLRAGETPTRNSVEGVAGYPFDNTGTPRVSDQKMVTNARKARKQSKEAQ</sequence>
<gene>
    <name evidence="3" type="ORF">EJV47_23610</name>
</gene>
<feature type="region of interest" description="Disordered" evidence="1">
    <location>
        <begin position="61"/>
        <end position="108"/>
    </location>
</feature>